<accession>A0A0A9F554</accession>
<dbReference type="EMBL" id="GBRH01192615">
    <property type="protein sequence ID" value="JAE05281.1"/>
    <property type="molecule type" value="Transcribed_RNA"/>
</dbReference>
<evidence type="ECO:0000313" key="1">
    <source>
        <dbReference type="EMBL" id="JAE05281.1"/>
    </source>
</evidence>
<sequence>MVVTRDASVTIIVQVIQWWRSIFVYGCSSLVSDPYDSSLLLVFSLLFLGAISIPA</sequence>
<name>A0A0A9F554_ARUDO</name>
<dbReference type="AlphaFoldDB" id="A0A0A9F554"/>
<reference evidence="1" key="1">
    <citation type="submission" date="2014-09" db="EMBL/GenBank/DDBJ databases">
        <authorList>
            <person name="Magalhaes I.L.F."/>
            <person name="Oliveira U."/>
            <person name="Santos F.R."/>
            <person name="Vidigal T.H.D.A."/>
            <person name="Brescovit A.D."/>
            <person name="Santos A.J."/>
        </authorList>
    </citation>
    <scope>NUCLEOTIDE SEQUENCE</scope>
    <source>
        <tissue evidence="1">Shoot tissue taken approximately 20 cm above the soil surface</tissue>
    </source>
</reference>
<protein>
    <submittedName>
        <fullName evidence="1">Uncharacterized protein</fullName>
    </submittedName>
</protein>
<reference evidence="1" key="2">
    <citation type="journal article" date="2015" name="Data Brief">
        <title>Shoot transcriptome of the giant reed, Arundo donax.</title>
        <authorList>
            <person name="Barrero R.A."/>
            <person name="Guerrero F.D."/>
            <person name="Moolhuijzen P."/>
            <person name="Goolsby J.A."/>
            <person name="Tidwell J."/>
            <person name="Bellgard S.E."/>
            <person name="Bellgard M.I."/>
        </authorList>
    </citation>
    <scope>NUCLEOTIDE SEQUENCE</scope>
    <source>
        <tissue evidence="1">Shoot tissue taken approximately 20 cm above the soil surface</tissue>
    </source>
</reference>
<organism evidence="1">
    <name type="scientific">Arundo donax</name>
    <name type="common">Giant reed</name>
    <name type="synonym">Donax arundinaceus</name>
    <dbReference type="NCBI Taxonomy" id="35708"/>
    <lineage>
        <taxon>Eukaryota</taxon>
        <taxon>Viridiplantae</taxon>
        <taxon>Streptophyta</taxon>
        <taxon>Embryophyta</taxon>
        <taxon>Tracheophyta</taxon>
        <taxon>Spermatophyta</taxon>
        <taxon>Magnoliopsida</taxon>
        <taxon>Liliopsida</taxon>
        <taxon>Poales</taxon>
        <taxon>Poaceae</taxon>
        <taxon>PACMAD clade</taxon>
        <taxon>Arundinoideae</taxon>
        <taxon>Arundineae</taxon>
        <taxon>Arundo</taxon>
    </lineage>
</organism>
<proteinExistence type="predicted"/>